<keyword evidence="4" id="KW-0862">Zinc</keyword>
<name>A0A6P4ZD17_BRABE</name>
<dbReference type="Proteomes" id="UP000515135">
    <property type="component" value="Unplaced"/>
</dbReference>
<reference evidence="9" key="1">
    <citation type="submission" date="2025-08" db="UniProtKB">
        <authorList>
            <consortium name="RefSeq"/>
        </authorList>
    </citation>
    <scope>IDENTIFICATION</scope>
    <source>
        <tissue evidence="9">Gonad</tissue>
    </source>
</reference>
<dbReference type="GO" id="GO:0005737">
    <property type="term" value="C:cytoplasm"/>
    <property type="evidence" value="ECO:0007669"/>
    <property type="project" value="UniProtKB-SubCell"/>
</dbReference>
<evidence type="ECO:0000256" key="4">
    <source>
        <dbReference type="PROSITE-ProRule" id="PRU00047"/>
    </source>
</evidence>
<dbReference type="PANTHER" id="PTHR46109">
    <property type="entry name" value="PROTEIN LIN-28"/>
    <property type="match status" value="1"/>
</dbReference>
<dbReference type="Pfam" id="PF00098">
    <property type="entry name" value="zf-CCHC"/>
    <property type="match status" value="1"/>
</dbReference>
<dbReference type="PANTHER" id="PTHR46109:SF1">
    <property type="entry name" value="PROTEIN LIN-28 HOMOLOG"/>
    <property type="match status" value="1"/>
</dbReference>
<accession>A0A6P4ZD17</accession>
<keyword evidence="8" id="KW-1185">Reference proteome</keyword>
<evidence type="ECO:0000256" key="3">
    <source>
        <dbReference type="ARBA" id="ARBA00022490"/>
    </source>
</evidence>
<proteinExistence type="inferred from homology"/>
<dbReference type="PROSITE" id="PS50158">
    <property type="entry name" value="ZF_CCHC"/>
    <property type="match status" value="1"/>
</dbReference>
<dbReference type="GO" id="GO:0031054">
    <property type="term" value="P:pre-miRNA processing"/>
    <property type="evidence" value="ECO:0007669"/>
    <property type="project" value="TreeGrafter"/>
</dbReference>
<dbReference type="PRINTS" id="PR00050">
    <property type="entry name" value="COLDSHOCK"/>
</dbReference>
<protein>
    <submittedName>
        <fullName evidence="9">Protein lin-28 homolog isoform X1</fullName>
    </submittedName>
</protein>
<dbReference type="Gene3D" id="2.40.50.140">
    <property type="entry name" value="Nucleic acid-binding proteins"/>
    <property type="match status" value="1"/>
</dbReference>
<evidence type="ECO:0000313" key="9">
    <source>
        <dbReference type="RefSeq" id="XP_019639210.1"/>
    </source>
</evidence>
<dbReference type="GO" id="GO:0005634">
    <property type="term" value="C:nucleus"/>
    <property type="evidence" value="ECO:0007669"/>
    <property type="project" value="TreeGrafter"/>
</dbReference>
<dbReference type="GO" id="GO:0008270">
    <property type="term" value="F:zinc ion binding"/>
    <property type="evidence" value="ECO:0007669"/>
    <property type="project" value="UniProtKB-KW"/>
</dbReference>
<keyword evidence="4" id="KW-0863">Zinc-finger</keyword>
<dbReference type="GeneID" id="109481150"/>
<dbReference type="GO" id="GO:0003729">
    <property type="term" value="F:mRNA binding"/>
    <property type="evidence" value="ECO:0007669"/>
    <property type="project" value="TreeGrafter"/>
</dbReference>
<evidence type="ECO:0000259" key="7">
    <source>
        <dbReference type="PROSITE" id="PS51857"/>
    </source>
</evidence>
<dbReference type="InterPro" id="IPR011129">
    <property type="entry name" value="CSD"/>
</dbReference>
<dbReference type="InterPro" id="IPR002059">
    <property type="entry name" value="CSP_DNA-bd"/>
</dbReference>
<dbReference type="InterPro" id="IPR001878">
    <property type="entry name" value="Znf_CCHC"/>
</dbReference>
<dbReference type="RefSeq" id="XP_019639210.1">
    <property type="nucleotide sequence ID" value="XM_019783651.1"/>
</dbReference>
<gene>
    <name evidence="9" type="primary">LOC109481150</name>
</gene>
<keyword evidence="3" id="KW-0963">Cytoplasm</keyword>
<evidence type="ECO:0000256" key="2">
    <source>
        <dbReference type="ARBA" id="ARBA00008840"/>
    </source>
</evidence>
<keyword evidence="4" id="KW-0479">Metal-binding</keyword>
<dbReference type="PROSITE" id="PS51857">
    <property type="entry name" value="CSD_2"/>
    <property type="match status" value="1"/>
</dbReference>
<comment type="similarity">
    <text evidence="2">Belongs to the lin-28 family.</text>
</comment>
<evidence type="ECO:0000256" key="5">
    <source>
        <dbReference type="SAM" id="MobiDB-lite"/>
    </source>
</evidence>
<dbReference type="AlphaFoldDB" id="A0A6P4ZD17"/>
<feature type="domain" description="CCHC-type" evidence="6">
    <location>
        <begin position="232"/>
        <end position="246"/>
    </location>
</feature>
<sequence>MPNRHSVRVCGRTAHQHCRTTTVVTLTTGEDPRTRYNFCICSRTVLLCATVLAVPTKDGVGSAWSVAPAPCDGCPRRPLTARPLVVSLPSRSDQAQRVETAIFPRDLSKLPGGRHVRWRSRTVVRPSCCKGGADVPEEGPEYSGTGVCKWFDVSKGFGFITPDGGGDDIFVYQKVIRKGGFRSLGEGERVEFTYKVSEKGLEATLVTGPGGAEVEGSKRRPRPVAQRRRGNRCYNCGEIGHHAKDCTLEPQPKRCHICKSDDHLKKDCPQRDREEERTRKTQGERDNSNNSNSQGHMQEGPAAAAH</sequence>
<evidence type="ECO:0000313" key="8">
    <source>
        <dbReference type="Proteomes" id="UP000515135"/>
    </source>
</evidence>
<comment type="subcellular location">
    <subcellularLocation>
        <location evidence="1">Cytoplasm</location>
    </subcellularLocation>
</comment>
<dbReference type="OrthoDB" id="422005at2759"/>
<feature type="compositionally biased region" description="Basic and acidic residues" evidence="5">
    <location>
        <begin position="264"/>
        <end position="287"/>
    </location>
</feature>
<dbReference type="Pfam" id="PF00313">
    <property type="entry name" value="CSD"/>
    <property type="match status" value="1"/>
</dbReference>
<dbReference type="InterPro" id="IPR012340">
    <property type="entry name" value="NA-bd_OB-fold"/>
</dbReference>
<dbReference type="Gene3D" id="4.10.60.10">
    <property type="entry name" value="Zinc finger, CCHC-type"/>
    <property type="match status" value="1"/>
</dbReference>
<feature type="region of interest" description="Disordered" evidence="5">
    <location>
        <begin position="207"/>
        <end position="227"/>
    </location>
</feature>
<dbReference type="CDD" id="cd04458">
    <property type="entry name" value="CSP_CDS"/>
    <property type="match status" value="1"/>
</dbReference>
<dbReference type="InterPro" id="IPR051373">
    <property type="entry name" value="Lin-28_RNA-binding"/>
</dbReference>
<dbReference type="KEGG" id="bbel:109481150"/>
<evidence type="ECO:0000259" key="6">
    <source>
        <dbReference type="PROSITE" id="PS50158"/>
    </source>
</evidence>
<dbReference type="SMART" id="SM00357">
    <property type="entry name" value="CSP"/>
    <property type="match status" value="1"/>
</dbReference>
<organism evidence="8 9">
    <name type="scientific">Branchiostoma belcheri</name>
    <name type="common">Amphioxus</name>
    <dbReference type="NCBI Taxonomy" id="7741"/>
    <lineage>
        <taxon>Eukaryota</taxon>
        <taxon>Metazoa</taxon>
        <taxon>Chordata</taxon>
        <taxon>Cephalochordata</taxon>
        <taxon>Leptocardii</taxon>
        <taxon>Amphioxiformes</taxon>
        <taxon>Branchiostomatidae</taxon>
        <taxon>Branchiostoma</taxon>
    </lineage>
</organism>
<dbReference type="SMART" id="SM00343">
    <property type="entry name" value="ZnF_C2HC"/>
    <property type="match status" value="2"/>
</dbReference>
<dbReference type="SUPFAM" id="SSF50249">
    <property type="entry name" value="Nucleic acid-binding proteins"/>
    <property type="match status" value="1"/>
</dbReference>
<evidence type="ECO:0000256" key="1">
    <source>
        <dbReference type="ARBA" id="ARBA00004496"/>
    </source>
</evidence>
<dbReference type="InterPro" id="IPR036875">
    <property type="entry name" value="Znf_CCHC_sf"/>
</dbReference>
<feature type="region of interest" description="Disordered" evidence="5">
    <location>
        <begin position="264"/>
        <end position="306"/>
    </location>
</feature>
<dbReference type="SUPFAM" id="SSF57756">
    <property type="entry name" value="Retrovirus zinc finger-like domains"/>
    <property type="match status" value="1"/>
</dbReference>
<feature type="domain" description="CSD" evidence="7">
    <location>
        <begin position="143"/>
        <end position="208"/>
    </location>
</feature>